<name>A0ABX1GNY6_9FLAO</name>
<evidence type="ECO:0000313" key="5">
    <source>
        <dbReference type="EMBL" id="NKI30756.1"/>
    </source>
</evidence>
<keyword evidence="1" id="KW-0805">Transcription regulation</keyword>
<organism evidence="5 6">
    <name type="scientific">Croceivirga thetidis</name>
    <dbReference type="NCBI Taxonomy" id="2721623"/>
    <lineage>
        <taxon>Bacteria</taxon>
        <taxon>Pseudomonadati</taxon>
        <taxon>Bacteroidota</taxon>
        <taxon>Flavobacteriia</taxon>
        <taxon>Flavobacteriales</taxon>
        <taxon>Flavobacteriaceae</taxon>
        <taxon>Croceivirga</taxon>
    </lineage>
</organism>
<proteinExistence type="predicted"/>
<reference evidence="5 6" key="1">
    <citation type="submission" date="2020-04" db="EMBL/GenBank/DDBJ databases">
        <authorList>
            <person name="Yoon J."/>
        </authorList>
    </citation>
    <scope>NUCLEOTIDE SEQUENCE [LARGE SCALE GENOMIC DNA]</scope>
    <source>
        <strain evidence="5 6">DJ-13</strain>
    </source>
</reference>
<evidence type="ECO:0000256" key="2">
    <source>
        <dbReference type="ARBA" id="ARBA00023125"/>
    </source>
</evidence>
<dbReference type="InterPro" id="IPR046335">
    <property type="entry name" value="LacI/GalR-like_sensor"/>
</dbReference>
<dbReference type="Gene3D" id="3.40.50.2300">
    <property type="match status" value="2"/>
</dbReference>
<evidence type="ECO:0000313" key="6">
    <source>
        <dbReference type="Proteomes" id="UP000718451"/>
    </source>
</evidence>
<gene>
    <name evidence="5" type="ORF">HCU67_02290</name>
</gene>
<dbReference type="Gene3D" id="1.10.260.40">
    <property type="entry name" value="lambda repressor-like DNA-binding domains"/>
    <property type="match status" value="1"/>
</dbReference>
<dbReference type="PROSITE" id="PS50932">
    <property type="entry name" value="HTH_LACI_2"/>
    <property type="match status" value="1"/>
</dbReference>
<keyword evidence="2" id="KW-0238">DNA-binding</keyword>
<dbReference type="PANTHER" id="PTHR30146:SF109">
    <property type="entry name" value="HTH-TYPE TRANSCRIPTIONAL REGULATOR GALS"/>
    <property type="match status" value="1"/>
</dbReference>
<dbReference type="CDD" id="cd06267">
    <property type="entry name" value="PBP1_LacI_sugar_binding-like"/>
    <property type="match status" value="1"/>
</dbReference>
<evidence type="ECO:0000256" key="3">
    <source>
        <dbReference type="ARBA" id="ARBA00023163"/>
    </source>
</evidence>
<dbReference type="InterPro" id="IPR010982">
    <property type="entry name" value="Lambda_DNA-bd_dom_sf"/>
</dbReference>
<accession>A0ABX1GNY6</accession>
<dbReference type="InterPro" id="IPR028082">
    <property type="entry name" value="Peripla_BP_I"/>
</dbReference>
<dbReference type="SMART" id="SM00354">
    <property type="entry name" value="HTH_LACI"/>
    <property type="match status" value="1"/>
</dbReference>
<dbReference type="Pfam" id="PF00356">
    <property type="entry name" value="LacI"/>
    <property type="match status" value="1"/>
</dbReference>
<dbReference type="Proteomes" id="UP000718451">
    <property type="component" value="Unassembled WGS sequence"/>
</dbReference>
<dbReference type="SUPFAM" id="SSF47413">
    <property type="entry name" value="lambda repressor-like DNA-binding domains"/>
    <property type="match status" value="1"/>
</dbReference>
<feature type="domain" description="HTH lacI-type" evidence="4">
    <location>
        <begin position="4"/>
        <end position="58"/>
    </location>
</feature>
<evidence type="ECO:0000259" key="4">
    <source>
        <dbReference type="PROSITE" id="PS50932"/>
    </source>
</evidence>
<dbReference type="RefSeq" id="WP_168550990.1">
    <property type="nucleotide sequence ID" value="NZ_JAAWWL010000001.1"/>
</dbReference>
<dbReference type="CDD" id="cd01392">
    <property type="entry name" value="HTH_LacI"/>
    <property type="match status" value="1"/>
</dbReference>
<keyword evidence="3" id="KW-0804">Transcription</keyword>
<dbReference type="Pfam" id="PF13377">
    <property type="entry name" value="Peripla_BP_3"/>
    <property type="match status" value="1"/>
</dbReference>
<comment type="caution">
    <text evidence="5">The sequence shown here is derived from an EMBL/GenBank/DDBJ whole genome shotgun (WGS) entry which is preliminary data.</text>
</comment>
<evidence type="ECO:0000256" key="1">
    <source>
        <dbReference type="ARBA" id="ARBA00023015"/>
    </source>
</evidence>
<dbReference type="InterPro" id="IPR000843">
    <property type="entry name" value="HTH_LacI"/>
</dbReference>
<dbReference type="EMBL" id="JAAWWL010000001">
    <property type="protein sequence ID" value="NKI30756.1"/>
    <property type="molecule type" value="Genomic_DNA"/>
</dbReference>
<dbReference type="PANTHER" id="PTHR30146">
    <property type="entry name" value="LACI-RELATED TRANSCRIPTIONAL REPRESSOR"/>
    <property type="match status" value="1"/>
</dbReference>
<protein>
    <submittedName>
        <fullName evidence="5">LacI family transcriptional regulator</fullName>
    </submittedName>
</protein>
<dbReference type="SUPFAM" id="SSF53822">
    <property type="entry name" value="Periplasmic binding protein-like I"/>
    <property type="match status" value="1"/>
</dbReference>
<sequence>MKKITLKDIASEFGVSISTVSKAINDSHEISEKLKDKIRAFAKDNHYRPNKIALNLLNRNTKTIGVVIPNILNYFFVQVLYGIEKITDEKGYSIITCITNQSLEKETKTLELLSNGSVDGVIISSAAQEDEIPHHAKHLRDLSENQIPLVMFDRVSDLINCDKVVVDDFEAGYKATKYLIETGCKTIAIVNPIADSIIGRFRIEGYKKALLENNFSFDEKLVEALNPNEDLELTLSLLLNYKKIDAIIALDEITAVKVQNIVKSKGYNVPNDISLIGFTNGELSKYVTPAITMVSQHGKYIGELSANLLIDRIENTKDFLSFTTKLVKTSLIERESTLTISN</sequence>
<keyword evidence="6" id="KW-1185">Reference proteome</keyword>